<dbReference type="GO" id="GO:0016616">
    <property type="term" value="F:oxidoreductase activity, acting on the CH-OH group of donors, NAD or NADP as acceptor"/>
    <property type="evidence" value="ECO:0007669"/>
    <property type="project" value="InterPro"/>
</dbReference>
<evidence type="ECO:0000313" key="3">
    <source>
        <dbReference type="EMBL" id="GDY55100.1"/>
    </source>
</evidence>
<dbReference type="Pfam" id="PF00725">
    <property type="entry name" value="3HCDH"/>
    <property type="match status" value="1"/>
</dbReference>
<dbReference type="InterPro" id="IPR008927">
    <property type="entry name" value="6-PGluconate_DH-like_C_sf"/>
</dbReference>
<dbReference type="InterPro" id="IPR006108">
    <property type="entry name" value="3HC_DH_C"/>
</dbReference>
<proteinExistence type="predicted"/>
<dbReference type="SUPFAM" id="SSF48179">
    <property type="entry name" value="6-phosphogluconate dehydrogenase C-terminal domain-like"/>
    <property type="match status" value="1"/>
</dbReference>
<keyword evidence="4" id="KW-1185">Reference proteome</keyword>
<feature type="domain" description="3-hydroxyacyl-CoA dehydrogenase C-terminal" evidence="2">
    <location>
        <begin position="1"/>
        <end position="82"/>
    </location>
</feature>
<dbReference type="AlphaFoldDB" id="A0A4D4L7W1"/>
<evidence type="ECO:0000313" key="4">
    <source>
        <dbReference type="Proteomes" id="UP000301309"/>
    </source>
</evidence>
<evidence type="ECO:0000256" key="1">
    <source>
        <dbReference type="ARBA" id="ARBA00005086"/>
    </source>
</evidence>
<evidence type="ECO:0000259" key="2">
    <source>
        <dbReference type="Pfam" id="PF00725"/>
    </source>
</evidence>
<gene>
    <name evidence="3" type="ORF">SVIO_057230</name>
</gene>
<comment type="pathway">
    <text evidence="1">Lipid metabolism; butanoate metabolism.</text>
</comment>
<dbReference type="InterPro" id="IPR013328">
    <property type="entry name" value="6PGD_dom2"/>
</dbReference>
<dbReference type="Proteomes" id="UP000301309">
    <property type="component" value="Unassembled WGS sequence"/>
</dbReference>
<protein>
    <recommendedName>
        <fullName evidence="2">3-hydroxyacyl-CoA dehydrogenase C-terminal domain-containing protein</fullName>
    </recommendedName>
</protein>
<dbReference type="Gene3D" id="1.10.1040.10">
    <property type="entry name" value="N-(1-d-carboxylethyl)-l-norvaline Dehydrogenase, domain 2"/>
    <property type="match status" value="1"/>
</dbReference>
<dbReference type="GO" id="GO:0006631">
    <property type="term" value="P:fatty acid metabolic process"/>
    <property type="evidence" value="ECO:0007669"/>
    <property type="project" value="InterPro"/>
</dbReference>
<reference evidence="3 4" key="1">
    <citation type="journal article" date="2020" name="Int. J. Syst. Evol. Microbiol.">
        <title>Reclassification of Streptomyces castelarensis and Streptomyces sporoclivatus as later heterotypic synonyms of Streptomyces antimycoticus.</title>
        <authorList>
            <person name="Komaki H."/>
            <person name="Tamura T."/>
        </authorList>
    </citation>
    <scope>NUCLEOTIDE SEQUENCE [LARGE SCALE GENOMIC DNA]</scope>
    <source>
        <strain evidence="3 4">NBRC 13459</strain>
    </source>
</reference>
<organism evidence="3 4">
    <name type="scientific">Streptomyces violaceusniger</name>
    <dbReference type="NCBI Taxonomy" id="68280"/>
    <lineage>
        <taxon>Bacteria</taxon>
        <taxon>Bacillati</taxon>
        <taxon>Actinomycetota</taxon>
        <taxon>Actinomycetes</taxon>
        <taxon>Kitasatosporales</taxon>
        <taxon>Streptomycetaceae</taxon>
        <taxon>Streptomyces</taxon>
        <taxon>Streptomyces violaceusniger group</taxon>
    </lineage>
</organism>
<comment type="caution">
    <text evidence="3">The sequence shown here is derived from an EMBL/GenBank/DDBJ whole genome shotgun (WGS) entry which is preliminary data.</text>
</comment>
<accession>A0A4D4L7W1</accession>
<dbReference type="EMBL" id="BJHW01000001">
    <property type="protein sequence ID" value="GDY55100.1"/>
    <property type="molecule type" value="Genomic_DNA"/>
</dbReference>
<name>A0A4D4L7W1_STRVO</name>
<sequence>MVVARTVAMLVDFAEDAAAREVASPEDIDTAMLTGVNYPRGPLAWGRALGARWVRDTLRNLHQTCPTGRYAPSQALIRRAAADERLL</sequence>